<feature type="transmembrane region" description="Helical" evidence="1">
    <location>
        <begin position="12"/>
        <end position="30"/>
    </location>
</feature>
<protein>
    <submittedName>
        <fullName evidence="2">Uncharacterized protein</fullName>
    </submittedName>
</protein>
<reference evidence="2 3" key="1">
    <citation type="journal article" date="2009" name="Nature">
        <title>Evolution of pathogenicity and sexual reproduction in eight Candida genomes.</title>
        <authorList>
            <person name="Butler G."/>
            <person name="Rasmussen M.D."/>
            <person name="Lin M.F."/>
            <person name="Santos M.A."/>
            <person name="Sakthikumar S."/>
            <person name="Munro C.A."/>
            <person name="Rheinbay E."/>
            <person name="Grabherr M."/>
            <person name="Forche A."/>
            <person name="Reedy J.L."/>
            <person name="Agrafioti I."/>
            <person name="Arnaud M.B."/>
            <person name="Bates S."/>
            <person name="Brown A.J."/>
            <person name="Brunke S."/>
            <person name="Costanzo M.C."/>
            <person name="Fitzpatrick D.A."/>
            <person name="de Groot P.W."/>
            <person name="Harris D."/>
            <person name="Hoyer L.L."/>
            <person name="Hube B."/>
            <person name="Klis F.M."/>
            <person name="Kodira C."/>
            <person name="Lennard N."/>
            <person name="Logue M.E."/>
            <person name="Martin R."/>
            <person name="Neiman A.M."/>
            <person name="Nikolaou E."/>
            <person name="Quail M.A."/>
            <person name="Quinn J."/>
            <person name="Santos M.C."/>
            <person name="Schmitzberger F.F."/>
            <person name="Sherlock G."/>
            <person name="Shah P."/>
            <person name="Silverstein K.A."/>
            <person name="Skrzypek M.S."/>
            <person name="Soll D."/>
            <person name="Staggs R."/>
            <person name="Stansfield I."/>
            <person name="Stumpf M.P."/>
            <person name="Sudbery P.E."/>
            <person name="Srikantha T."/>
            <person name="Zeng Q."/>
            <person name="Berman J."/>
            <person name="Berriman M."/>
            <person name="Heitman J."/>
            <person name="Gow N.A."/>
            <person name="Lorenz M.C."/>
            <person name="Birren B.W."/>
            <person name="Kellis M."/>
            <person name="Cuomo C.A."/>
        </authorList>
    </citation>
    <scope>NUCLEOTIDE SEQUENCE [LARGE SCALE GENOMIC DNA]</scope>
    <source>
        <strain evidence="3">ATCC 11503 / BCRC 21390 / CBS 2605 / JCM 1781 / NBRC 1676 / NRRL YB-4239</strain>
    </source>
</reference>
<evidence type="ECO:0000313" key="3">
    <source>
        <dbReference type="Proteomes" id="UP000001996"/>
    </source>
</evidence>
<feature type="transmembrane region" description="Helical" evidence="1">
    <location>
        <begin position="69"/>
        <end position="96"/>
    </location>
</feature>
<name>A5DYL3_LODEL</name>
<keyword evidence="1" id="KW-0812">Transmembrane</keyword>
<accession>A5DYL3</accession>
<keyword evidence="1" id="KW-0472">Membrane</keyword>
<keyword evidence="1" id="KW-1133">Transmembrane helix</keyword>
<dbReference type="AlphaFoldDB" id="A5DYL3"/>
<dbReference type="InParanoid" id="A5DYL3"/>
<gene>
    <name evidence="2" type="ORF">LELG_02450</name>
</gene>
<proteinExistence type="predicted"/>
<dbReference type="VEuPathDB" id="FungiDB:LELG_02450"/>
<evidence type="ECO:0000256" key="1">
    <source>
        <dbReference type="SAM" id="Phobius"/>
    </source>
</evidence>
<evidence type="ECO:0000313" key="2">
    <source>
        <dbReference type="EMBL" id="EDK44271.1"/>
    </source>
</evidence>
<organism evidence="2 3">
    <name type="scientific">Lodderomyces elongisporus (strain ATCC 11503 / CBS 2605 / JCM 1781 / NBRC 1676 / NRRL YB-4239)</name>
    <name type="common">Yeast</name>
    <name type="synonym">Saccharomyces elongisporus</name>
    <dbReference type="NCBI Taxonomy" id="379508"/>
    <lineage>
        <taxon>Eukaryota</taxon>
        <taxon>Fungi</taxon>
        <taxon>Dikarya</taxon>
        <taxon>Ascomycota</taxon>
        <taxon>Saccharomycotina</taxon>
        <taxon>Pichiomycetes</taxon>
        <taxon>Debaryomycetaceae</taxon>
        <taxon>Candida/Lodderomyces clade</taxon>
        <taxon>Lodderomyces</taxon>
    </lineage>
</organism>
<dbReference type="EMBL" id="CH981526">
    <property type="protein sequence ID" value="EDK44271.1"/>
    <property type="molecule type" value="Genomic_DNA"/>
</dbReference>
<dbReference type="HOGENOM" id="CLU_1652472_0_0_1"/>
<feature type="transmembrane region" description="Helical" evidence="1">
    <location>
        <begin position="111"/>
        <end position="136"/>
    </location>
</feature>
<keyword evidence="3" id="KW-1185">Reference proteome</keyword>
<dbReference type="Proteomes" id="UP000001996">
    <property type="component" value="Unassembled WGS sequence"/>
</dbReference>
<sequence length="160" mass="18707">MGNDGLTTDTILVFAFCFLLFAFLFLLFTVTNRCTYTSMVPTPPPPPSLGDSPISCSVAYSILLYCSQLIAYCLLLIVFFFFFFFFISSSCFSLYLSLTRMSSASDYSSPIFSYIFLLSLTFFYFILFFIFFYLFILTNIWKEEEFPKLIYLNYLIFQQQ</sequence>